<dbReference type="GeneID" id="83606401"/>
<gene>
    <name evidence="1" type="ORF">RAK27_16405</name>
</gene>
<dbReference type="Proteomes" id="UP001290462">
    <property type="component" value="Unassembled WGS sequence"/>
</dbReference>
<dbReference type="RefSeq" id="WP_010050542.1">
    <property type="nucleotide sequence ID" value="NZ_BJOJ01000004.1"/>
</dbReference>
<accession>A0AAW9KAU6</accession>
<dbReference type="AlphaFoldDB" id="A0AAW9KAU6"/>
<comment type="caution">
    <text evidence="1">The sequence shown here is derived from an EMBL/GenBank/DDBJ whole genome shotgun (WGS) entry which is preliminary data.</text>
</comment>
<organism evidence="1 2">
    <name type="scientific">Carnobacterium maltaromaticum</name>
    <name type="common">Carnobacterium piscicola</name>
    <dbReference type="NCBI Taxonomy" id="2751"/>
    <lineage>
        <taxon>Bacteria</taxon>
        <taxon>Bacillati</taxon>
        <taxon>Bacillota</taxon>
        <taxon>Bacilli</taxon>
        <taxon>Lactobacillales</taxon>
        <taxon>Carnobacteriaceae</taxon>
        <taxon>Carnobacterium</taxon>
    </lineage>
</organism>
<sequence>MKKEFCLIQDVFAEPKFKLFKNYSIEHQLIYLQDISPEILENFAKQRGVGAVKMTALIERLAGPVSTLPLDVFTTE</sequence>
<name>A0AAW9KAU6_CARML</name>
<evidence type="ECO:0000313" key="1">
    <source>
        <dbReference type="EMBL" id="MDZ5760221.1"/>
    </source>
</evidence>
<reference evidence="1" key="1">
    <citation type="submission" date="2023-08" db="EMBL/GenBank/DDBJ databases">
        <title>Genomic characterization of piscicolin 126 produced by Carnobacterium maltaromaticum CM22 strain isolated from salmon (Salmo salar).</title>
        <authorList>
            <person name="Gonzalez-Gragera E."/>
            <person name="Garcia-Lopez J.D."/>
            <person name="Teso-Perez C."/>
            <person name="Gimenez-Hernandez I."/>
            <person name="Peralta-Sanchez J.M."/>
            <person name="Valdivia E."/>
            <person name="Montalban-Lopez M."/>
            <person name="Martin-Platero A.M."/>
            <person name="Banos A."/>
            <person name="Martinez-Bueno M."/>
        </authorList>
    </citation>
    <scope>NUCLEOTIDE SEQUENCE</scope>
    <source>
        <strain evidence="1">CM22</strain>
    </source>
</reference>
<proteinExistence type="predicted"/>
<dbReference type="EMBL" id="JAVBVO010000005">
    <property type="protein sequence ID" value="MDZ5760221.1"/>
    <property type="molecule type" value="Genomic_DNA"/>
</dbReference>
<protein>
    <submittedName>
        <fullName evidence="1">Uncharacterized protein</fullName>
    </submittedName>
</protein>
<evidence type="ECO:0000313" key="2">
    <source>
        <dbReference type="Proteomes" id="UP001290462"/>
    </source>
</evidence>